<dbReference type="RefSeq" id="WP_207335776.1">
    <property type="nucleotide sequence ID" value="NZ_JAFMYU010000008.1"/>
</dbReference>
<feature type="transmembrane region" description="Helical" evidence="1">
    <location>
        <begin position="138"/>
        <end position="157"/>
    </location>
</feature>
<feature type="transmembrane region" description="Helical" evidence="1">
    <location>
        <begin position="49"/>
        <end position="71"/>
    </location>
</feature>
<name>A0A939G7I8_9BACT</name>
<evidence type="ECO:0000256" key="1">
    <source>
        <dbReference type="SAM" id="Phobius"/>
    </source>
</evidence>
<dbReference type="EMBL" id="JAFMYU010000008">
    <property type="protein sequence ID" value="MBO0931815.1"/>
    <property type="molecule type" value="Genomic_DNA"/>
</dbReference>
<dbReference type="AlphaFoldDB" id="A0A939G7I8"/>
<feature type="transmembrane region" description="Helical" evidence="1">
    <location>
        <begin position="163"/>
        <end position="183"/>
    </location>
</feature>
<keyword evidence="3" id="KW-1185">Reference proteome</keyword>
<comment type="caution">
    <text evidence="2">The sequence shown here is derived from an EMBL/GenBank/DDBJ whole genome shotgun (WGS) entry which is preliminary data.</text>
</comment>
<feature type="transmembrane region" description="Helical" evidence="1">
    <location>
        <begin position="77"/>
        <end position="96"/>
    </location>
</feature>
<sequence>MSTLEQFKKHWEPSNKVSVADGQPSLDEASLRSLVTTRVRTHTKASFRYFWASFTLQLLVYAMCSHLLIRYWPQPEIRLMSLLGILLYLPFTSMLMSKFKRVATGRLAGKEPAPIRTYLSEQYELLNSFFTFKKRYEWGLIPVSAAIGVFLTFKVYVPGGVQAFPVGAILTYAVTLLSCYGAIRAENQKSFVGPLQHLQALLREYQA</sequence>
<protein>
    <submittedName>
        <fullName evidence="2">Uncharacterized protein</fullName>
    </submittedName>
</protein>
<proteinExistence type="predicted"/>
<keyword evidence="1" id="KW-1133">Transmembrane helix</keyword>
<reference evidence="2 3" key="1">
    <citation type="submission" date="2021-03" db="EMBL/GenBank/DDBJ databases">
        <title>Fibrella sp. HMF5036 genome sequencing and assembly.</title>
        <authorList>
            <person name="Kang H."/>
            <person name="Kim H."/>
            <person name="Bae S."/>
            <person name="Joh K."/>
        </authorList>
    </citation>
    <scope>NUCLEOTIDE SEQUENCE [LARGE SCALE GENOMIC DNA]</scope>
    <source>
        <strain evidence="2 3">HMF5036</strain>
    </source>
</reference>
<dbReference type="Proteomes" id="UP000664795">
    <property type="component" value="Unassembled WGS sequence"/>
</dbReference>
<keyword evidence="1" id="KW-0812">Transmembrane</keyword>
<evidence type="ECO:0000313" key="2">
    <source>
        <dbReference type="EMBL" id="MBO0931815.1"/>
    </source>
</evidence>
<accession>A0A939G7I8</accession>
<evidence type="ECO:0000313" key="3">
    <source>
        <dbReference type="Proteomes" id="UP000664795"/>
    </source>
</evidence>
<keyword evidence="1" id="KW-0472">Membrane</keyword>
<gene>
    <name evidence="2" type="ORF">J2I48_12470</name>
</gene>
<organism evidence="2 3">
    <name type="scientific">Fibrella aquatilis</name>
    <dbReference type="NCBI Taxonomy" id="2817059"/>
    <lineage>
        <taxon>Bacteria</taxon>
        <taxon>Pseudomonadati</taxon>
        <taxon>Bacteroidota</taxon>
        <taxon>Cytophagia</taxon>
        <taxon>Cytophagales</taxon>
        <taxon>Spirosomataceae</taxon>
        <taxon>Fibrella</taxon>
    </lineage>
</organism>